<evidence type="ECO:0000313" key="2">
    <source>
        <dbReference type="EMBL" id="GAO39562.1"/>
    </source>
</evidence>
<reference evidence="2 3" key="1">
    <citation type="submission" date="2015-04" db="EMBL/GenBank/DDBJ databases">
        <title>Whole genome shotgun sequence of Sphingomonas changbaiensis NBRC 104936.</title>
        <authorList>
            <person name="Katano-Makiyama Y."/>
            <person name="Hosoyama A."/>
            <person name="Hashimoto M."/>
            <person name="Noguchi M."/>
            <person name="Tsuchikane K."/>
            <person name="Ohji S."/>
            <person name="Yamazoe A."/>
            <person name="Ichikawa N."/>
            <person name="Kimura A."/>
            <person name="Fujita N."/>
        </authorList>
    </citation>
    <scope>NUCLEOTIDE SEQUENCE [LARGE SCALE GENOMIC DNA]</scope>
    <source>
        <strain evidence="2 3">NBRC 104936</strain>
    </source>
</reference>
<dbReference type="STRING" id="1219043.SCH01S_34_00150"/>
<keyword evidence="3" id="KW-1185">Reference proteome</keyword>
<name>A0A0E9MP73_9SPHN</name>
<dbReference type="Gene3D" id="2.60.120.260">
    <property type="entry name" value="Galactose-binding domain-like"/>
    <property type="match status" value="1"/>
</dbReference>
<dbReference type="AlphaFoldDB" id="A0A0E9MP73"/>
<dbReference type="Proteomes" id="UP000033202">
    <property type="component" value="Unassembled WGS sequence"/>
</dbReference>
<organism evidence="2 3">
    <name type="scientific">Sphingomonas changbaiensis NBRC 104936</name>
    <dbReference type="NCBI Taxonomy" id="1219043"/>
    <lineage>
        <taxon>Bacteria</taxon>
        <taxon>Pseudomonadati</taxon>
        <taxon>Pseudomonadota</taxon>
        <taxon>Alphaproteobacteria</taxon>
        <taxon>Sphingomonadales</taxon>
        <taxon>Sphingomonadaceae</taxon>
        <taxon>Sphingomonas</taxon>
    </lineage>
</organism>
<accession>A0A0E9MP73</accession>
<dbReference type="InterPro" id="IPR006946">
    <property type="entry name" value="DGR2-like_dom"/>
</dbReference>
<feature type="domain" description="DUF642" evidence="1">
    <location>
        <begin position="16"/>
        <end position="171"/>
    </location>
</feature>
<evidence type="ECO:0000313" key="3">
    <source>
        <dbReference type="Proteomes" id="UP000033202"/>
    </source>
</evidence>
<gene>
    <name evidence="2" type="ORF">SCH01S_34_00150</name>
</gene>
<dbReference type="RefSeq" id="WP_052733865.1">
    <property type="nucleotide sequence ID" value="NZ_BBWU01000034.1"/>
</dbReference>
<evidence type="ECO:0000259" key="1">
    <source>
        <dbReference type="Pfam" id="PF04862"/>
    </source>
</evidence>
<sequence length="225" mass="23297">MPPAVDRADNPPSTNLFVNGSFETPVLPGSQFVSYVVGSSGLTDWTIVGPAGQALSQVPSTFAGNPPFQFPAEDGNQWMDLTGFNNNAPVGLAQTVATTPGQAYAITFWVGNVSGGLFGTTSTVNVELSQGGGGSCTNSTPGLVLSWMKCMVDFTANGASTTITFRNGDPAFDNSNGLDNVSVELARSAVPEPAGWAMLIAGFGLTGGRLRRRAARPSFRMAKPG</sequence>
<protein>
    <recommendedName>
        <fullName evidence="1">DUF642 domain-containing protein</fullName>
    </recommendedName>
</protein>
<dbReference type="EMBL" id="BBWU01000034">
    <property type="protein sequence ID" value="GAO39562.1"/>
    <property type="molecule type" value="Genomic_DNA"/>
</dbReference>
<proteinExistence type="predicted"/>
<comment type="caution">
    <text evidence="2">The sequence shown here is derived from an EMBL/GenBank/DDBJ whole genome shotgun (WGS) entry which is preliminary data.</text>
</comment>
<dbReference type="NCBIfam" id="NF035944">
    <property type="entry name" value="PEPxxWA-CTERM"/>
    <property type="match status" value="1"/>
</dbReference>
<dbReference type="Pfam" id="PF04862">
    <property type="entry name" value="DUF642"/>
    <property type="match status" value="1"/>
</dbReference>